<dbReference type="InterPro" id="IPR029001">
    <property type="entry name" value="ITPase-like_fam"/>
</dbReference>
<comment type="catalytic activity">
    <reaction evidence="10">
        <text>ITP + H2O = IMP + diphosphate + H(+)</text>
        <dbReference type="Rhea" id="RHEA:29399"/>
        <dbReference type="ChEBI" id="CHEBI:15377"/>
        <dbReference type="ChEBI" id="CHEBI:15378"/>
        <dbReference type="ChEBI" id="CHEBI:33019"/>
        <dbReference type="ChEBI" id="CHEBI:58053"/>
        <dbReference type="ChEBI" id="CHEBI:61402"/>
        <dbReference type="EC" id="3.6.1.66"/>
    </reaction>
</comment>
<dbReference type="EC" id="3.6.1.66" evidence="10"/>
<comment type="subunit">
    <text evidence="2 10">Homodimer.</text>
</comment>
<dbReference type="Proteomes" id="UP000222056">
    <property type="component" value="Unassembled WGS sequence"/>
</dbReference>
<evidence type="ECO:0000256" key="11">
    <source>
        <dbReference type="RuleBase" id="RU003781"/>
    </source>
</evidence>
<evidence type="ECO:0000313" key="12">
    <source>
        <dbReference type="EMBL" id="SEH13729.1"/>
    </source>
</evidence>
<evidence type="ECO:0000256" key="9">
    <source>
        <dbReference type="ARBA" id="ARBA00052017"/>
    </source>
</evidence>
<feature type="binding site" evidence="10">
    <location>
        <begin position="7"/>
        <end position="12"/>
    </location>
    <ligand>
        <name>substrate</name>
    </ligand>
</feature>
<comment type="caution">
    <text evidence="10">Lacks conserved residue(s) required for the propagation of feature annotation.</text>
</comment>
<comment type="cofactor">
    <cofactor evidence="10">
        <name>Mg(2+)</name>
        <dbReference type="ChEBI" id="CHEBI:18420"/>
    </cofactor>
    <text evidence="10">Binds 1 Mg(2+) ion per subunit.</text>
</comment>
<dbReference type="NCBIfam" id="TIGR00042">
    <property type="entry name" value="RdgB/HAM1 family non-canonical purine NTP pyrophosphatase"/>
    <property type="match status" value="1"/>
</dbReference>
<dbReference type="GO" id="GO:0017111">
    <property type="term" value="F:ribonucleoside triphosphate phosphatase activity"/>
    <property type="evidence" value="ECO:0007669"/>
    <property type="project" value="InterPro"/>
</dbReference>
<feature type="binding site" evidence="10">
    <location>
        <position position="65"/>
    </location>
    <ligand>
        <name>Mg(2+)</name>
        <dbReference type="ChEBI" id="CHEBI:18420"/>
    </ligand>
</feature>
<comment type="similarity">
    <text evidence="1 10 11">Belongs to the HAM1 NTPase family.</text>
</comment>
<proteinExistence type="inferred from homology"/>
<evidence type="ECO:0000256" key="3">
    <source>
        <dbReference type="ARBA" id="ARBA00022723"/>
    </source>
</evidence>
<feature type="binding site" evidence="10">
    <location>
        <begin position="147"/>
        <end position="150"/>
    </location>
    <ligand>
        <name>substrate</name>
    </ligand>
</feature>
<keyword evidence="3 10" id="KW-0479">Metal-binding</keyword>
<sequence length="195" mass="20671">MRLVVATRNPHKLAELERLLAPLELEPLPSGVELPPETGSSFRENALIKARAAARATGRPAIADDSGICVPALGGAPGVNSARFAGETASDAENLAKLVEEMRGHPDRFAYYVCVLAYVVPREGREIVVEGRCDGNLADAPRGSGGFGYDPLFVPLEIGDGRTMAELTQQEKNAISHRGRAAQALLAALGEESSR</sequence>
<dbReference type="CDD" id="cd00515">
    <property type="entry name" value="HAM1"/>
    <property type="match status" value="1"/>
</dbReference>
<dbReference type="GO" id="GO:0036220">
    <property type="term" value="F:ITP diphosphatase activity"/>
    <property type="evidence" value="ECO:0007669"/>
    <property type="project" value="UniProtKB-UniRule"/>
</dbReference>
<dbReference type="RefSeq" id="WP_218138293.1">
    <property type="nucleotide sequence ID" value="NZ_FNWJ01000002.1"/>
</dbReference>
<dbReference type="FunFam" id="3.90.950.10:FF:000001">
    <property type="entry name" value="dITP/XTP pyrophosphatase"/>
    <property type="match status" value="1"/>
</dbReference>
<evidence type="ECO:0000313" key="13">
    <source>
        <dbReference type="Proteomes" id="UP000222056"/>
    </source>
</evidence>
<dbReference type="STRING" id="29539.SAMN02745716_1286"/>
<dbReference type="GO" id="GO:0036222">
    <property type="term" value="F:XTP diphosphatase activity"/>
    <property type="evidence" value="ECO:0007669"/>
    <property type="project" value="UniProtKB-UniRule"/>
</dbReference>
<keyword evidence="6 10" id="KW-0460">Magnesium</keyword>
<evidence type="ECO:0000256" key="4">
    <source>
        <dbReference type="ARBA" id="ARBA00022741"/>
    </source>
</evidence>
<evidence type="ECO:0000256" key="10">
    <source>
        <dbReference type="HAMAP-Rule" id="MF_01405"/>
    </source>
</evidence>
<comment type="catalytic activity">
    <reaction evidence="8 10">
        <text>dITP + H2O = dIMP + diphosphate + H(+)</text>
        <dbReference type="Rhea" id="RHEA:28342"/>
        <dbReference type="ChEBI" id="CHEBI:15377"/>
        <dbReference type="ChEBI" id="CHEBI:15378"/>
        <dbReference type="ChEBI" id="CHEBI:33019"/>
        <dbReference type="ChEBI" id="CHEBI:61194"/>
        <dbReference type="ChEBI" id="CHEBI:61382"/>
        <dbReference type="EC" id="3.6.1.66"/>
    </reaction>
</comment>
<dbReference type="HAMAP" id="MF_01405">
    <property type="entry name" value="Non_canon_purine_NTPase"/>
    <property type="match status" value="1"/>
</dbReference>
<evidence type="ECO:0000256" key="1">
    <source>
        <dbReference type="ARBA" id="ARBA00008023"/>
    </source>
</evidence>
<dbReference type="EMBL" id="FNWJ01000002">
    <property type="protein sequence ID" value="SEH13729.1"/>
    <property type="molecule type" value="Genomic_DNA"/>
</dbReference>
<dbReference type="GO" id="GO:0005829">
    <property type="term" value="C:cytosol"/>
    <property type="evidence" value="ECO:0007669"/>
    <property type="project" value="TreeGrafter"/>
</dbReference>
<comment type="function">
    <text evidence="10">Pyrophosphatase that catalyzes the hydrolysis of nucleoside triphosphates to their monophosphate derivatives, with a high preference for the non-canonical purine nucleotides XTP (xanthosine triphosphate), dITP (deoxyinosine triphosphate) and ITP. Seems to function as a house-cleaning enzyme that removes non-canonical purine nucleotides from the nucleotide pool, thus preventing their incorporation into DNA/RNA and avoiding chromosomal lesions.</text>
</comment>
<dbReference type="GO" id="GO:0035870">
    <property type="term" value="F:dITP diphosphatase activity"/>
    <property type="evidence" value="ECO:0007669"/>
    <property type="project" value="UniProtKB-UniRule"/>
</dbReference>
<comment type="catalytic activity">
    <reaction evidence="9 10">
        <text>XTP + H2O = XMP + diphosphate + H(+)</text>
        <dbReference type="Rhea" id="RHEA:28610"/>
        <dbReference type="ChEBI" id="CHEBI:15377"/>
        <dbReference type="ChEBI" id="CHEBI:15378"/>
        <dbReference type="ChEBI" id="CHEBI:33019"/>
        <dbReference type="ChEBI" id="CHEBI:57464"/>
        <dbReference type="ChEBI" id="CHEBI:61314"/>
        <dbReference type="EC" id="3.6.1.66"/>
    </reaction>
</comment>
<evidence type="ECO:0000256" key="7">
    <source>
        <dbReference type="ARBA" id="ARBA00023080"/>
    </source>
</evidence>
<protein>
    <recommendedName>
        <fullName evidence="10">dITP/XTP pyrophosphatase</fullName>
        <ecNumber evidence="10">3.6.1.66</ecNumber>
    </recommendedName>
    <alternativeName>
        <fullName evidence="10">Non-canonical purine NTP pyrophosphatase</fullName>
    </alternativeName>
    <alternativeName>
        <fullName evidence="10">Non-standard purine NTP pyrophosphatase</fullName>
    </alternativeName>
    <alternativeName>
        <fullName evidence="10">Nucleoside-triphosphate diphosphatase</fullName>
    </alternativeName>
    <alternativeName>
        <fullName evidence="10">Nucleoside-triphosphate pyrophosphatase</fullName>
        <shortName evidence="10">NTPase</shortName>
    </alternativeName>
</protein>
<keyword evidence="4 10" id="KW-0547">Nucleotide-binding</keyword>
<evidence type="ECO:0000256" key="5">
    <source>
        <dbReference type="ARBA" id="ARBA00022801"/>
    </source>
</evidence>
<dbReference type="SUPFAM" id="SSF52972">
    <property type="entry name" value="ITPase-like"/>
    <property type="match status" value="1"/>
</dbReference>
<feature type="binding site" evidence="10">
    <location>
        <begin position="177"/>
        <end position="178"/>
    </location>
    <ligand>
        <name>substrate</name>
    </ligand>
</feature>
<feature type="active site" description="Proton acceptor" evidence="10">
    <location>
        <position position="65"/>
    </location>
</feature>
<evidence type="ECO:0000256" key="8">
    <source>
        <dbReference type="ARBA" id="ARBA00051875"/>
    </source>
</evidence>
<organism evidence="12 13">
    <name type="scientific">Thermoleophilum album</name>
    <dbReference type="NCBI Taxonomy" id="29539"/>
    <lineage>
        <taxon>Bacteria</taxon>
        <taxon>Bacillati</taxon>
        <taxon>Actinomycetota</taxon>
        <taxon>Thermoleophilia</taxon>
        <taxon>Thermoleophilales</taxon>
        <taxon>Thermoleophilaceae</taxon>
        <taxon>Thermoleophilum</taxon>
    </lineage>
</organism>
<name>A0A1H6FS55_THEAL</name>
<evidence type="ECO:0000256" key="6">
    <source>
        <dbReference type="ARBA" id="ARBA00022842"/>
    </source>
</evidence>
<keyword evidence="7 10" id="KW-0546">Nucleotide metabolism</keyword>
<dbReference type="Gene3D" id="3.90.950.10">
    <property type="match status" value="1"/>
</dbReference>
<feature type="binding site" evidence="10">
    <location>
        <position position="172"/>
    </location>
    <ligand>
        <name>substrate</name>
    </ligand>
</feature>
<keyword evidence="5 10" id="KW-0378">Hydrolase</keyword>
<dbReference type="InterPro" id="IPR020922">
    <property type="entry name" value="dITP/XTP_pyrophosphatase"/>
</dbReference>
<dbReference type="AlphaFoldDB" id="A0A1H6FS55"/>
<dbReference type="PANTHER" id="PTHR11067">
    <property type="entry name" value="INOSINE TRIPHOSPHATE PYROPHOSPHATASE/HAM1 PROTEIN"/>
    <property type="match status" value="1"/>
</dbReference>
<accession>A0A1H6FS55</accession>
<reference evidence="13" key="1">
    <citation type="submission" date="2016-10" db="EMBL/GenBank/DDBJ databases">
        <authorList>
            <person name="Varghese N."/>
            <person name="Submissions S."/>
        </authorList>
    </citation>
    <scope>NUCLEOTIDE SEQUENCE [LARGE SCALE GENOMIC DNA]</scope>
    <source>
        <strain evidence="13">ATCC 35263</strain>
    </source>
</reference>
<keyword evidence="13" id="KW-1185">Reference proteome</keyword>
<dbReference type="Pfam" id="PF01725">
    <property type="entry name" value="Ham1p_like"/>
    <property type="match status" value="1"/>
</dbReference>
<dbReference type="GO" id="GO:0009146">
    <property type="term" value="P:purine nucleoside triphosphate catabolic process"/>
    <property type="evidence" value="ECO:0007669"/>
    <property type="project" value="UniProtKB-UniRule"/>
</dbReference>
<dbReference type="PANTHER" id="PTHR11067:SF9">
    <property type="entry name" value="INOSINE TRIPHOSPHATE PYROPHOSPHATASE"/>
    <property type="match status" value="1"/>
</dbReference>
<evidence type="ECO:0000256" key="2">
    <source>
        <dbReference type="ARBA" id="ARBA00011738"/>
    </source>
</evidence>
<gene>
    <name evidence="12" type="ORF">SAMN02745716_1286</name>
</gene>
<feature type="binding site" evidence="10">
    <location>
        <position position="66"/>
    </location>
    <ligand>
        <name>substrate</name>
    </ligand>
</feature>
<dbReference type="GO" id="GO:0046872">
    <property type="term" value="F:metal ion binding"/>
    <property type="evidence" value="ECO:0007669"/>
    <property type="project" value="UniProtKB-KW"/>
</dbReference>
<dbReference type="GO" id="GO:0000166">
    <property type="term" value="F:nucleotide binding"/>
    <property type="evidence" value="ECO:0007669"/>
    <property type="project" value="UniProtKB-KW"/>
</dbReference>
<dbReference type="GO" id="GO:0009117">
    <property type="term" value="P:nucleotide metabolic process"/>
    <property type="evidence" value="ECO:0007669"/>
    <property type="project" value="UniProtKB-KW"/>
</dbReference>
<dbReference type="InterPro" id="IPR002637">
    <property type="entry name" value="RdgB/HAM1"/>
</dbReference>